<evidence type="ECO:0000313" key="2">
    <source>
        <dbReference type="EMBL" id="AIA92615.1"/>
    </source>
</evidence>
<dbReference type="EMBL" id="KF125289">
    <property type="protein sequence ID" value="AIA92615.1"/>
    <property type="molecule type" value="Genomic_DNA"/>
</dbReference>
<protein>
    <submittedName>
        <fullName evidence="2">CAZy families GT2 protein</fullName>
    </submittedName>
</protein>
<dbReference type="PROSITE" id="PS50263">
    <property type="entry name" value="CN_HYDROLASE"/>
    <property type="match status" value="1"/>
</dbReference>
<evidence type="ECO:0000259" key="1">
    <source>
        <dbReference type="PROSITE" id="PS50263"/>
    </source>
</evidence>
<feature type="non-terminal residue" evidence="2">
    <location>
        <position position="152"/>
    </location>
</feature>
<reference evidence="2" key="1">
    <citation type="journal article" date="2013" name="Environ. Microbiol.">
        <title>Seasonally variable intestinal metagenomes of the red palm weevil (Rhynchophorus ferrugineus).</title>
        <authorList>
            <person name="Jia S."/>
            <person name="Zhang X."/>
            <person name="Zhang G."/>
            <person name="Yin A."/>
            <person name="Zhang S."/>
            <person name="Li F."/>
            <person name="Wang L."/>
            <person name="Zhao D."/>
            <person name="Yun Q."/>
            <person name="Tala"/>
            <person name="Wang J."/>
            <person name="Sun G."/>
            <person name="Baabdullah M."/>
            <person name="Yu X."/>
            <person name="Hu S."/>
            <person name="Al-Mssallem I.S."/>
            <person name="Yu J."/>
        </authorList>
    </citation>
    <scope>NUCLEOTIDE SEQUENCE</scope>
</reference>
<name>A0A060CHU9_9ACTN</name>
<proteinExistence type="predicted"/>
<dbReference type="AlphaFoldDB" id="A0A060CHU9"/>
<feature type="non-terminal residue" evidence="2">
    <location>
        <position position="1"/>
    </location>
</feature>
<organism evidence="2">
    <name type="scientific">uncultured Frankia sp</name>
    <dbReference type="NCBI Taxonomy" id="181582"/>
    <lineage>
        <taxon>Bacteria</taxon>
        <taxon>Bacillati</taxon>
        <taxon>Actinomycetota</taxon>
        <taxon>Actinomycetes</taxon>
        <taxon>Frankiales</taxon>
        <taxon>Frankiaceae</taxon>
        <taxon>Frankia</taxon>
        <taxon>environmental samples</taxon>
    </lineage>
</organism>
<feature type="domain" description="CN hydrolase" evidence="1">
    <location>
        <begin position="53"/>
        <end position="152"/>
    </location>
</feature>
<accession>A0A060CHU9</accession>
<dbReference type="InterPro" id="IPR003010">
    <property type="entry name" value="C-N_Hydrolase"/>
</dbReference>
<sequence>AVVAALGMLLASCVLLLREAEMVRGLAAPAIVAAVVAGSLLVPLGANASAGTLRVGAVQGNVAEPGLGAFENAFEVLTNHVTGTEELMDRVGPDALDLVIWPENASDYNPRVNADAQALVERASTAAGVPLLFGTDRYVEATEEGGVDVRYN</sequence>